<dbReference type="STRING" id="479433.Caci_1991"/>
<evidence type="ECO:0000313" key="3">
    <source>
        <dbReference type="EMBL" id="ACU70911.1"/>
    </source>
</evidence>
<dbReference type="EMBL" id="CP001700">
    <property type="protein sequence ID" value="ACU70911.1"/>
    <property type="molecule type" value="Genomic_DNA"/>
</dbReference>
<accession>C7QFT4</accession>
<keyword evidence="2" id="KW-0472">Membrane</keyword>
<reference evidence="3 4" key="1">
    <citation type="journal article" date="2009" name="Stand. Genomic Sci.">
        <title>Complete genome sequence of Catenulispora acidiphila type strain (ID 139908).</title>
        <authorList>
            <person name="Copeland A."/>
            <person name="Lapidus A."/>
            <person name="Glavina Del Rio T."/>
            <person name="Nolan M."/>
            <person name="Lucas S."/>
            <person name="Chen F."/>
            <person name="Tice H."/>
            <person name="Cheng J.F."/>
            <person name="Bruce D."/>
            <person name="Goodwin L."/>
            <person name="Pitluck S."/>
            <person name="Mikhailova N."/>
            <person name="Pati A."/>
            <person name="Ivanova N."/>
            <person name="Mavromatis K."/>
            <person name="Chen A."/>
            <person name="Palaniappan K."/>
            <person name="Chain P."/>
            <person name="Land M."/>
            <person name="Hauser L."/>
            <person name="Chang Y.J."/>
            <person name="Jeffries C.D."/>
            <person name="Chertkov O."/>
            <person name="Brettin T."/>
            <person name="Detter J.C."/>
            <person name="Han C."/>
            <person name="Ali Z."/>
            <person name="Tindall B.J."/>
            <person name="Goker M."/>
            <person name="Bristow J."/>
            <person name="Eisen J.A."/>
            <person name="Markowitz V."/>
            <person name="Hugenholtz P."/>
            <person name="Kyrpides N.C."/>
            <person name="Klenk H.P."/>
        </authorList>
    </citation>
    <scope>NUCLEOTIDE SEQUENCE [LARGE SCALE GENOMIC DNA]</scope>
    <source>
        <strain evidence="4">DSM 44928 / JCM 14897 / NBRC 102108 / NRRL B-24433 / ID139908</strain>
    </source>
</reference>
<dbReference type="RefSeq" id="WP_012786204.1">
    <property type="nucleotide sequence ID" value="NC_013131.1"/>
</dbReference>
<evidence type="ECO:0000256" key="1">
    <source>
        <dbReference type="SAM" id="MobiDB-lite"/>
    </source>
</evidence>
<keyword evidence="4" id="KW-1185">Reference proteome</keyword>
<dbReference type="AlphaFoldDB" id="C7QFT4"/>
<dbReference type="Proteomes" id="UP000000851">
    <property type="component" value="Chromosome"/>
</dbReference>
<evidence type="ECO:0000256" key="2">
    <source>
        <dbReference type="SAM" id="Phobius"/>
    </source>
</evidence>
<sequence length="464" mass="48550">MSEQKSERLGIADAVERTDWTRYAGQASDVKRRGERRRHRLQAGGVLGTAFAVAGVAAAVQGLGSGVKHQGESPASKPGSSAHVTSPPSFRQRNSPIPTLSGPPSASDYPSFPATLPTKPIFIADPGTVLQSGVIGAGSVSGHPWQISYRVIPSGSAANSEPQVTEVDVSLDGKVVTFGGGEGTHVAWGGYQALDQYLQNSGLVNPMVLAMGSPAANVTSIDLRWKDGTVVQVPIRTVTGTRLASFAWNPANPPDALEQVSAAGVSKITITNDGTATWDHGPLPAPIVPATPPTVTTPTGVPNLSQTPKVTPLSSGILGEGTVSGRKWQLAYEIIPSGSAANDSNEVYCTDSAVDATTEQDGCTSSKPFGTGKVNFSYMFGHQQLPLVITSGTADPGTTSMGLEWADGSKEVNAMQQVEGVPMAAVAFDPNKPPSYLLEFGSYGEYRIPLIGSMRYTWTFNWPS</sequence>
<keyword evidence="2" id="KW-1133">Transmembrane helix</keyword>
<proteinExistence type="predicted"/>
<keyword evidence="2" id="KW-0812">Transmembrane</keyword>
<dbReference type="KEGG" id="cai:Caci_1991"/>
<gene>
    <name evidence="3" type="ordered locus">Caci_1991</name>
</gene>
<protein>
    <submittedName>
        <fullName evidence="3">Uncharacterized protein</fullName>
    </submittedName>
</protein>
<dbReference type="InParanoid" id="C7QFT4"/>
<dbReference type="HOGENOM" id="CLU_588877_0_0_11"/>
<feature type="compositionally biased region" description="Polar residues" evidence="1">
    <location>
        <begin position="303"/>
        <end position="314"/>
    </location>
</feature>
<feature type="region of interest" description="Disordered" evidence="1">
    <location>
        <begin position="66"/>
        <end position="111"/>
    </location>
</feature>
<evidence type="ECO:0000313" key="4">
    <source>
        <dbReference type="Proteomes" id="UP000000851"/>
    </source>
</evidence>
<feature type="transmembrane region" description="Helical" evidence="2">
    <location>
        <begin position="41"/>
        <end position="60"/>
    </location>
</feature>
<feature type="compositionally biased region" description="Polar residues" evidence="1">
    <location>
        <begin position="78"/>
        <end position="104"/>
    </location>
</feature>
<organism evidence="3 4">
    <name type="scientific">Catenulispora acidiphila (strain DSM 44928 / JCM 14897 / NBRC 102108 / NRRL B-24433 / ID139908)</name>
    <dbReference type="NCBI Taxonomy" id="479433"/>
    <lineage>
        <taxon>Bacteria</taxon>
        <taxon>Bacillati</taxon>
        <taxon>Actinomycetota</taxon>
        <taxon>Actinomycetes</taxon>
        <taxon>Catenulisporales</taxon>
        <taxon>Catenulisporaceae</taxon>
        <taxon>Catenulispora</taxon>
    </lineage>
</organism>
<name>C7QFT4_CATAD</name>
<feature type="region of interest" description="Disordered" evidence="1">
    <location>
        <begin position="296"/>
        <end position="315"/>
    </location>
</feature>